<gene>
    <name evidence="1" type="ORF">UFOVP499_22</name>
</gene>
<organism evidence="1">
    <name type="scientific">uncultured Caudovirales phage</name>
    <dbReference type="NCBI Taxonomy" id="2100421"/>
    <lineage>
        <taxon>Viruses</taxon>
        <taxon>Duplodnaviria</taxon>
        <taxon>Heunggongvirae</taxon>
        <taxon>Uroviricota</taxon>
        <taxon>Caudoviricetes</taxon>
        <taxon>Peduoviridae</taxon>
        <taxon>Maltschvirus</taxon>
        <taxon>Maltschvirus maltsch</taxon>
    </lineage>
</organism>
<sequence length="77" mass="8869">MATLTLKKPKIIGDTPLEDILQKFVVMRQARSTRSFKFACFHDSFDAALKEATRLAKDSQTERFLVLQVHGFADWRP</sequence>
<protein>
    <submittedName>
        <fullName evidence="1">Uncharacterized protein</fullName>
    </submittedName>
</protein>
<reference evidence="1" key="1">
    <citation type="submission" date="2020-04" db="EMBL/GenBank/DDBJ databases">
        <authorList>
            <person name="Chiriac C."/>
            <person name="Salcher M."/>
            <person name="Ghai R."/>
            <person name="Kavagutti S V."/>
        </authorList>
    </citation>
    <scope>NUCLEOTIDE SEQUENCE</scope>
</reference>
<proteinExistence type="predicted"/>
<name>A0A6J5MJ98_9CAUD</name>
<dbReference type="EMBL" id="LR796474">
    <property type="protein sequence ID" value="CAB4146754.1"/>
    <property type="molecule type" value="Genomic_DNA"/>
</dbReference>
<evidence type="ECO:0000313" key="1">
    <source>
        <dbReference type="EMBL" id="CAB4146754.1"/>
    </source>
</evidence>
<accession>A0A6J5MJ98</accession>